<feature type="compositionally biased region" description="Basic and acidic residues" evidence="1">
    <location>
        <begin position="1"/>
        <end position="12"/>
    </location>
</feature>
<dbReference type="AlphaFoldDB" id="A0A366IN27"/>
<gene>
    <name evidence="2" type="ORF">DFO65_103388</name>
</gene>
<name>A0A366IN27_9MICO</name>
<evidence type="ECO:0000256" key="1">
    <source>
        <dbReference type="SAM" id="MobiDB-lite"/>
    </source>
</evidence>
<feature type="region of interest" description="Disordered" evidence="1">
    <location>
        <begin position="1"/>
        <end position="33"/>
    </location>
</feature>
<keyword evidence="3" id="KW-1185">Reference proteome</keyword>
<comment type="caution">
    <text evidence="2">The sequence shown here is derived from an EMBL/GenBank/DDBJ whole genome shotgun (WGS) entry which is preliminary data.</text>
</comment>
<protein>
    <submittedName>
        <fullName evidence="2">Uncharacterized protein</fullName>
    </submittedName>
</protein>
<organism evidence="2 3">
    <name type="scientific">Brevibacterium celere</name>
    <dbReference type="NCBI Taxonomy" id="225845"/>
    <lineage>
        <taxon>Bacteria</taxon>
        <taxon>Bacillati</taxon>
        <taxon>Actinomycetota</taxon>
        <taxon>Actinomycetes</taxon>
        <taxon>Micrococcales</taxon>
        <taxon>Brevibacteriaceae</taxon>
        <taxon>Brevibacterium</taxon>
    </lineage>
</organism>
<dbReference type="EMBL" id="QNSB01000003">
    <property type="protein sequence ID" value="RBP73090.1"/>
    <property type="molecule type" value="Genomic_DNA"/>
</dbReference>
<dbReference type="Proteomes" id="UP000253509">
    <property type="component" value="Unassembled WGS sequence"/>
</dbReference>
<evidence type="ECO:0000313" key="2">
    <source>
        <dbReference type="EMBL" id="RBP73090.1"/>
    </source>
</evidence>
<dbReference type="RefSeq" id="WP_113903543.1">
    <property type="nucleotide sequence ID" value="NZ_QNSB01000003.1"/>
</dbReference>
<evidence type="ECO:0000313" key="3">
    <source>
        <dbReference type="Proteomes" id="UP000253509"/>
    </source>
</evidence>
<proteinExistence type="predicted"/>
<reference evidence="2 3" key="1">
    <citation type="submission" date="2018-06" db="EMBL/GenBank/DDBJ databases">
        <title>Freshwater and sediment microbial communities from various areas in North America, analyzing microbe dynamics in response to fracking.</title>
        <authorList>
            <person name="Lamendella R."/>
        </authorList>
    </citation>
    <scope>NUCLEOTIDE SEQUENCE [LARGE SCALE GENOMIC DNA]</scope>
    <source>
        <strain evidence="2 3">3b_TX</strain>
    </source>
</reference>
<accession>A0A366IN27</accession>
<sequence length="66" mass="7431">MPKTPEETHDKGTLVVTPTVAENRSAQPEKVHSSRRFVLRKGDHTITTTIPSEAYQLQAHGYTEEK</sequence>